<keyword evidence="1" id="KW-0812">Transmembrane</keyword>
<feature type="transmembrane region" description="Helical" evidence="1">
    <location>
        <begin position="199"/>
        <end position="219"/>
    </location>
</feature>
<dbReference type="Pfam" id="PF10118">
    <property type="entry name" value="Metal_hydrol"/>
    <property type="match status" value="1"/>
</dbReference>
<dbReference type="PIRSF" id="PIRSF007580">
    <property type="entry name" value="UCP07580"/>
    <property type="match status" value="1"/>
</dbReference>
<organism evidence="2 3">
    <name type="scientific">Thalassolituus oleivorans MIL-1</name>
    <dbReference type="NCBI Taxonomy" id="1298593"/>
    <lineage>
        <taxon>Bacteria</taxon>
        <taxon>Pseudomonadati</taxon>
        <taxon>Pseudomonadota</taxon>
        <taxon>Gammaproteobacteria</taxon>
        <taxon>Oceanospirillales</taxon>
        <taxon>Oceanospirillaceae</taxon>
        <taxon>Thalassolituus</taxon>
    </lineage>
</organism>
<keyword evidence="1" id="KW-0472">Membrane</keyword>
<proteinExistence type="predicted"/>
<evidence type="ECO:0000256" key="1">
    <source>
        <dbReference type="SAM" id="Phobius"/>
    </source>
</evidence>
<evidence type="ECO:0008006" key="4">
    <source>
        <dbReference type="Google" id="ProtNLM"/>
    </source>
</evidence>
<keyword evidence="1" id="KW-1133">Transmembrane helix</keyword>
<accession>M5DVW3</accession>
<dbReference type="HOGENOM" id="CLU_051636_0_1_6"/>
<dbReference type="Proteomes" id="UP000011866">
    <property type="component" value="Chromosome"/>
</dbReference>
<evidence type="ECO:0000313" key="3">
    <source>
        <dbReference type="Proteomes" id="UP000011866"/>
    </source>
</evidence>
<dbReference type="KEGG" id="tol:TOL_3141"/>
<dbReference type="PANTHER" id="PTHR39456:SF1">
    <property type="entry name" value="METAL-DEPENDENT HYDROLASE"/>
    <property type="match status" value="1"/>
</dbReference>
<dbReference type="PATRIC" id="fig|1298593.3.peg.3036"/>
<evidence type="ECO:0000313" key="2">
    <source>
        <dbReference type="EMBL" id="CCU73537.1"/>
    </source>
</evidence>
<dbReference type="InterPro" id="IPR016516">
    <property type="entry name" value="UCP07580"/>
</dbReference>
<name>M5DVW3_9GAMM</name>
<dbReference type="GeneID" id="79177868"/>
<reference evidence="2 3" key="1">
    <citation type="journal article" date="2013" name="Genome Announc.">
        <title>Genome Sequence of Thalassolituus oleivorans MIL-1 (DSM 14913T).</title>
        <authorList>
            <person name="Golyshin P.N."/>
            <person name="Werner J."/>
            <person name="Chernikova T.N."/>
            <person name="Tran H."/>
            <person name="Ferrer M."/>
            <person name="Yakimov M.M."/>
            <person name="Teeling H."/>
            <person name="Golyshina O.V."/>
        </authorList>
    </citation>
    <scope>NUCLEOTIDE SEQUENCE [LARGE SCALE GENOMIC DNA]</scope>
    <source>
        <strain evidence="2 3">MIL-1</strain>
    </source>
</reference>
<dbReference type="STRING" id="187493.CN03_15715"/>
<dbReference type="eggNOG" id="COG3687">
    <property type="taxonomic scope" value="Bacteria"/>
</dbReference>
<gene>
    <name evidence="2" type="ORF">TOL_3141</name>
</gene>
<dbReference type="AlphaFoldDB" id="M5DVW3"/>
<dbReference type="PANTHER" id="PTHR39456">
    <property type="entry name" value="METAL-DEPENDENT HYDROLASE"/>
    <property type="match status" value="1"/>
</dbReference>
<dbReference type="RefSeq" id="WP_015488245.1">
    <property type="nucleotide sequence ID" value="NC_020888.1"/>
</dbReference>
<dbReference type="EMBL" id="HF680312">
    <property type="protein sequence ID" value="CCU73537.1"/>
    <property type="molecule type" value="Genomic_DNA"/>
</dbReference>
<protein>
    <recommendedName>
        <fullName evidence="4">Metal-dependent hydrolase</fullName>
    </recommendedName>
</protein>
<sequence>MTQATLADTNTGNVRMTAGERAGIPPRRMDFEFSEETNRYWYGNSAFLTTFWTTLSSLFPEGETFFVDSVKNYRGIIKDPLLKAQVSGFIGQEAMHSKEHEAFNNMAAKHGFPADKLDKELGVMLRFVRKVVPKKMQLAATVALEHYTAILAEQLLRDERHQQMIKDPEALKLWMWHALEENEHKIVAYDVYQLAGGGYFLRTFVMLITTVLFFAIVGVNHARLLWADKSLFKFKDNWKGITFLWGWKGLFPQLAGKYLDFFRPGFHPNDHDTVALLDEWRHKMLDEGGMLADQIKNPSRAAKSTAAA</sequence>
<keyword evidence="3" id="KW-1185">Reference proteome</keyword>